<organism evidence="1 2">
    <name type="scientific">Opisthorchis viverrini</name>
    <name type="common">Southeast Asian liver fluke</name>
    <dbReference type="NCBI Taxonomy" id="6198"/>
    <lineage>
        <taxon>Eukaryota</taxon>
        <taxon>Metazoa</taxon>
        <taxon>Spiralia</taxon>
        <taxon>Lophotrochozoa</taxon>
        <taxon>Platyhelminthes</taxon>
        <taxon>Trematoda</taxon>
        <taxon>Digenea</taxon>
        <taxon>Opisthorchiida</taxon>
        <taxon>Opisthorchiata</taxon>
        <taxon>Opisthorchiidae</taxon>
        <taxon>Opisthorchis</taxon>
    </lineage>
</organism>
<name>A0A074ZAT8_OPIVI</name>
<dbReference type="AlphaFoldDB" id="A0A074ZAT8"/>
<dbReference type="GeneID" id="20322243"/>
<dbReference type="Proteomes" id="UP000054324">
    <property type="component" value="Unassembled WGS sequence"/>
</dbReference>
<dbReference type="EMBL" id="KL596818">
    <property type="protein sequence ID" value="KER24218.1"/>
    <property type="molecule type" value="Genomic_DNA"/>
</dbReference>
<dbReference type="KEGG" id="ovi:T265_08064"/>
<reference evidence="1 2" key="1">
    <citation type="submission" date="2013-11" db="EMBL/GenBank/DDBJ databases">
        <title>Opisthorchis viverrini - life in the bile duct.</title>
        <authorList>
            <person name="Young N.D."/>
            <person name="Nagarajan N."/>
            <person name="Lin S.J."/>
            <person name="Korhonen P.K."/>
            <person name="Jex A.R."/>
            <person name="Hall R.S."/>
            <person name="Safavi-Hemami H."/>
            <person name="Kaewkong W."/>
            <person name="Bertrand D."/>
            <person name="Gao S."/>
            <person name="Seet Q."/>
            <person name="Wongkham S."/>
            <person name="Teh B.T."/>
            <person name="Wongkham C."/>
            <person name="Intapan P.M."/>
            <person name="Maleewong W."/>
            <person name="Yang X."/>
            <person name="Hu M."/>
            <person name="Wang Z."/>
            <person name="Hofmann A."/>
            <person name="Sternberg P.W."/>
            <person name="Tan P."/>
            <person name="Wang J."/>
            <person name="Gasser R.B."/>
        </authorList>
    </citation>
    <scope>NUCLEOTIDE SEQUENCE [LARGE SCALE GENOMIC DNA]</scope>
</reference>
<protein>
    <submittedName>
        <fullName evidence="1">Uncharacterized protein</fullName>
    </submittedName>
</protein>
<proteinExistence type="predicted"/>
<evidence type="ECO:0000313" key="1">
    <source>
        <dbReference type="EMBL" id="KER24218.1"/>
    </source>
</evidence>
<gene>
    <name evidence="1" type="ORF">T265_08064</name>
</gene>
<accession>A0A074ZAT8</accession>
<evidence type="ECO:0000313" key="2">
    <source>
        <dbReference type="Proteomes" id="UP000054324"/>
    </source>
</evidence>
<keyword evidence="2" id="KW-1185">Reference proteome</keyword>
<sequence length="86" mass="9744">MYCLNGSGEIVDTYHGETAYILSTSTKESEDTNDREKNTKNYNAYDKDMKIRDIVAQIRHHVILSDASGNYQPNAAQLKSRLISKC</sequence>
<dbReference type="CTD" id="20322243"/>
<dbReference type="RefSeq" id="XP_009172023.1">
    <property type="nucleotide sequence ID" value="XM_009173759.1"/>
</dbReference>